<dbReference type="InterPro" id="IPR006597">
    <property type="entry name" value="Sel1-like"/>
</dbReference>
<dbReference type="EMBL" id="JAENIL010000003">
    <property type="protein sequence ID" value="MBK1875694.1"/>
    <property type="molecule type" value="Genomic_DNA"/>
</dbReference>
<dbReference type="Pfam" id="PF08238">
    <property type="entry name" value="Sel1"/>
    <property type="match status" value="5"/>
</dbReference>
<dbReference type="AlphaFoldDB" id="A0A934RXH5"/>
<organism evidence="1 2">
    <name type="scientific">Pelagicoccus mobilis</name>
    <dbReference type="NCBI Taxonomy" id="415221"/>
    <lineage>
        <taxon>Bacteria</taxon>
        <taxon>Pseudomonadati</taxon>
        <taxon>Verrucomicrobiota</taxon>
        <taxon>Opitutia</taxon>
        <taxon>Puniceicoccales</taxon>
        <taxon>Pelagicoccaceae</taxon>
        <taxon>Pelagicoccus</taxon>
    </lineage>
</organism>
<dbReference type="RefSeq" id="WP_200353913.1">
    <property type="nucleotide sequence ID" value="NZ_JAENIL010000003.1"/>
</dbReference>
<dbReference type="PANTHER" id="PTHR11102">
    <property type="entry name" value="SEL-1-LIKE PROTEIN"/>
    <property type="match status" value="1"/>
</dbReference>
<dbReference type="Proteomes" id="UP000617628">
    <property type="component" value="Unassembled WGS sequence"/>
</dbReference>
<dbReference type="SMART" id="SM00671">
    <property type="entry name" value="SEL1"/>
    <property type="match status" value="8"/>
</dbReference>
<evidence type="ECO:0000313" key="1">
    <source>
        <dbReference type="EMBL" id="MBK1875694.1"/>
    </source>
</evidence>
<dbReference type="PROSITE" id="PS51257">
    <property type="entry name" value="PROKAR_LIPOPROTEIN"/>
    <property type="match status" value="1"/>
</dbReference>
<name>A0A934RXH5_9BACT</name>
<evidence type="ECO:0000313" key="2">
    <source>
        <dbReference type="Proteomes" id="UP000617628"/>
    </source>
</evidence>
<gene>
    <name evidence="1" type="ORF">JIN87_02380</name>
</gene>
<dbReference type="PANTHER" id="PTHR11102:SF160">
    <property type="entry name" value="ERAD-ASSOCIATED E3 UBIQUITIN-PROTEIN LIGASE COMPONENT HRD3"/>
    <property type="match status" value="1"/>
</dbReference>
<reference evidence="1" key="1">
    <citation type="submission" date="2021-01" db="EMBL/GenBank/DDBJ databases">
        <title>Modified the classification status of verrucomicrobia.</title>
        <authorList>
            <person name="Feng X."/>
        </authorList>
    </citation>
    <scope>NUCLEOTIDE SEQUENCE</scope>
    <source>
        <strain evidence="1">KCTC 13126</strain>
    </source>
</reference>
<dbReference type="Gene3D" id="1.25.40.10">
    <property type="entry name" value="Tetratricopeptide repeat domain"/>
    <property type="match status" value="4"/>
</dbReference>
<dbReference type="InterPro" id="IPR011990">
    <property type="entry name" value="TPR-like_helical_dom_sf"/>
</dbReference>
<accession>A0A934RXH5</accession>
<comment type="caution">
    <text evidence="1">The sequence shown here is derived from an EMBL/GenBank/DDBJ whole genome shotgun (WGS) entry which is preliminary data.</text>
</comment>
<proteinExistence type="predicted"/>
<dbReference type="SUPFAM" id="SSF81901">
    <property type="entry name" value="HCP-like"/>
    <property type="match status" value="5"/>
</dbReference>
<protein>
    <submittedName>
        <fullName evidence="1">Sel1 repeat family protein</fullName>
    </submittedName>
</protein>
<sequence length="1151" mass="128056">MKLPSLAHSLAIAALLASCSEPPPQDPLLDAAKKGDPVSQFELYEREFANGNKEAALNWLKSSHDSGYAIAQKKYTIHQLANAQSDSEKAHAIAMLQEFSEGGNLDCTLALAKSYERGIGTVADSKLALDYYKKAAELGDGYARYRILLDNWLANKSQLSVTQTKGISEEARSIGSTQDPRAFSLYARILDTEDKTTQADKFHLEAAKAGEPYSMYRIGVAYHRYVRDPAYGPLGFEFLKKAEQAGEPKALLPLAKAHYQGNGTPVNKEASHQIAVLAAWHGEPDAIDFAFKSYLSKGEWSIEDKIEVRAMHLAASDKPILVSKAVIQRMGTRSKLFDTFAEKRSEEIKTMLASYQTSRRQGKPDLIEAENAITRNDLFAKYGEDRDIALKALFAADSKAALKIARGCEDENSPYYAPRESTSWIAHASAAGNPEAGLILYELYLENPEGSGISKEQALNALRHAEVASTPKVLMYLANEYKSGDLLENDNLLALRAAERALEGGHEEAKDFIKDHLLGSSDFQINSDHILAVVEEIADEGNVDFQFLRSVYKIGLHITRMHSAGSNFSNDRAQGAIHGVWFDAREDYKEIWYGNDLGLSRESGLPEEVESAANEIFKLADEGYLKAVETVAMWYLKGVFTEPDSAKALHYLSVCENETREARLLLEFANDYFTAETLPPGVVEAALLYRKAAELGNKSSAELFQDLEGSPPTNAGEEGVYPFSIIETAYKAGAQNDPEAMFYLSLYFRNECDLDSEYKDSQYKYWLGNAAKNDHQDALIQISNNYFSGTDVEKNPQRGLRYLKRSADLGNPDAQFHYGQMLALGVEIEANLTEGMSYLDRASKQGNQEASTLLQNLKATNSIKSDQEATGENVIAQFVSSALGHDTFPISPYAQKDTTLLPIIGINKKRPILQTEAKPVLGTTNQKPVLLAGDSFSDAHITIQAATLMAPILQIDGAMIFTGQDPSLTLEITSDSNLKNVFALLLLKQGTEAATYYWKGVGKISSKQKKRVLFKYEDPYVRADDIAVYFFTDENEIPSNLRFQPQFFLQERLVDFSKKRKEYIEENKENTLPPKFSEDFQTQMGEIIYLPLECYANFTLNQFGFVKDFVVPEGIRDDSLTQLYNKLPYLTFFPAIEDGKAQAGETRELLD</sequence>
<keyword evidence="2" id="KW-1185">Reference proteome</keyword>
<dbReference type="InterPro" id="IPR050767">
    <property type="entry name" value="Sel1_AlgK"/>
</dbReference>